<proteinExistence type="predicted"/>
<dbReference type="InterPro" id="IPR049447">
    <property type="entry name" value="A9CJY8-like_N"/>
</dbReference>
<evidence type="ECO:0000259" key="2">
    <source>
        <dbReference type="Pfam" id="PF21631"/>
    </source>
</evidence>
<dbReference type="Pfam" id="PF13840">
    <property type="entry name" value="ACT_7"/>
    <property type="match status" value="1"/>
</dbReference>
<dbReference type="PANTHER" id="PTHR31131:SF6">
    <property type="entry name" value="CASTOR ACT DOMAIN-CONTAINING PROTEIN"/>
    <property type="match status" value="1"/>
</dbReference>
<dbReference type="InterPro" id="IPR016540">
    <property type="entry name" value="UCP008459"/>
</dbReference>
<dbReference type="RefSeq" id="WP_110886657.1">
    <property type="nucleotide sequence ID" value="NZ_QJSX01000006.1"/>
</dbReference>
<comment type="caution">
    <text evidence="3">The sequence shown here is derived from an EMBL/GenBank/DDBJ whole genome shotgun (WGS) entry which is preliminary data.</text>
</comment>
<dbReference type="SUPFAM" id="SSF55021">
    <property type="entry name" value="ACT-like"/>
    <property type="match status" value="2"/>
</dbReference>
<dbReference type="AlphaFoldDB" id="A0A318S7C2"/>
<dbReference type="OrthoDB" id="5615858at2"/>
<dbReference type="InterPro" id="IPR051719">
    <property type="entry name" value="CASTOR_mTORC1"/>
</dbReference>
<dbReference type="Proteomes" id="UP000248326">
    <property type="component" value="Unassembled WGS sequence"/>
</dbReference>
<keyword evidence="4" id="KW-1185">Reference proteome</keyword>
<gene>
    <name evidence="3" type="ORF">DES52_106197</name>
</gene>
<dbReference type="InterPro" id="IPR027795">
    <property type="entry name" value="CASTOR_ACT_dom"/>
</dbReference>
<feature type="domain" description="CASTOR ACT" evidence="1">
    <location>
        <begin position="57"/>
        <end position="118"/>
    </location>
</feature>
<organism evidence="3 4">
    <name type="scientific">Deinococcus yavapaiensis KR-236</name>
    <dbReference type="NCBI Taxonomy" id="694435"/>
    <lineage>
        <taxon>Bacteria</taxon>
        <taxon>Thermotogati</taxon>
        <taxon>Deinococcota</taxon>
        <taxon>Deinococci</taxon>
        <taxon>Deinococcales</taxon>
        <taxon>Deinococcaceae</taxon>
        <taxon>Deinococcus</taxon>
    </lineage>
</organism>
<evidence type="ECO:0000313" key="3">
    <source>
        <dbReference type="EMBL" id="PYE54231.1"/>
    </source>
</evidence>
<dbReference type="PIRSF" id="PIRSF008459">
    <property type="entry name" value="UCP008459"/>
    <property type="match status" value="1"/>
</dbReference>
<dbReference type="InterPro" id="IPR045865">
    <property type="entry name" value="ACT-like_dom_sf"/>
</dbReference>
<reference evidence="3 4" key="1">
    <citation type="submission" date="2018-06" db="EMBL/GenBank/DDBJ databases">
        <title>Genomic Encyclopedia of Type Strains, Phase IV (KMG-IV): sequencing the most valuable type-strain genomes for metagenomic binning, comparative biology and taxonomic classification.</title>
        <authorList>
            <person name="Goeker M."/>
        </authorList>
    </citation>
    <scope>NUCLEOTIDE SEQUENCE [LARGE SCALE GENOMIC DNA]</scope>
    <source>
        <strain evidence="3 4">DSM 18048</strain>
    </source>
</reference>
<protein>
    <submittedName>
        <fullName evidence="3">Uncharacterized protein</fullName>
    </submittedName>
</protein>
<evidence type="ECO:0000259" key="1">
    <source>
        <dbReference type="Pfam" id="PF13840"/>
    </source>
</evidence>
<dbReference type="Pfam" id="PF21631">
    <property type="entry name" value="A9CJY8-like_N"/>
    <property type="match status" value="1"/>
</dbReference>
<sequence length="127" mass="13505">MPLTFSLLEETFAVSRLDPTDAVPTWAISGAFFTVSRSSDELSVLCEADLVPPDVRSEGGWRALKLHGPFDFALTGVLASILAPLAQAGVGIFAVSTFDTDFILVKAERLDDALSALQSAGHALARR</sequence>
<name>A0A318S7C2_9DEIO</name>
<evidence type="ECO:0000313" key="4">
    <source>
        <dbReference type="Proteomes" id="UP000248326"/>
    </source>
</evidence>
<feature type="domain" description="A9CJY8-like N-terminal" evidence="2">
    <location>
        <begin position="10"/>
        <end position="54"/>
    </location>
</feature>
<accession>A0A318S7C2</accession>
<dbReference type="Gene3D" id="3.30.2130.10">
    <property type="entry name" value="VC0802-like"/>
    <property type="match status" value="1"/>
</dbReference>
<dbReference type="PANTHER" id="PTHR31131">
    <property type="entry name" value="CHROMOSOME 1, WHOLE GENOME SHOTGUN SEQUENCE"/>
    <property type="match status" value="1"/>
</dbReference>
<dbReference type="EMBL" id="QJSX01000006">
    <property type="protein sequence ID" value="PYE54231.1"/>
    <property type="molecule type" value="Genomic_DNA"/>
</dbReference>